<gene>
    <name evidence="2" type="ORF">SAMN02745157_1604</name>
</gene>
<dbReference type="AlphaFoldDB" id="A0A1M4YSS9"/>
<accession>A0A1M4YSS9</accession>
<dbReference type="EMBL" id="FQUP01000001">
    <property type="protein sequence ID" value="SHF08657.1"/>
    <property type="molecule type" value="Genomic_DNA"/>
</dbReference>
<organism evidence="2 3">
    <name type="scientific">Kaistia soli DSM 19436</name>
    <dbReference type="NCBI Taxonomy" id="1122133"/>
    <lineage>
        <taxon>Bacteria</taxon>
        <taxon>Pseudomonadati</taxon>
        <taxon>Pseudomonadota</taxon>
        <taxon>Alphaproteobacteria</taxon>
        <taxon>Hyphomicrobiales</taxon>
        <taxon>Kaistiaceae</taxon>
        <taxon>Kaistia</taxon>
    </lineage>
</organism>
<keyword evidence="3" id="KW-1185">Reference proteome</keyword>
<evidence type="ECO:0000313" key="3">
    <source>
        <dbReference type="Proteomes" id="UP000184485"/>
    </source>
</evidence>
<reference evidence="2 3" key="1">
    <citation type="submission" date="2016-11" db="EMBL/GenBank/DDBJ databases">
        <authorList>
            <person name="Jaros S."/>
            <person name="Januszkiewicz K."/>
            <person name="Wedrychowicz H."/>
        </authorList>
    </citation>
    <scope>NUCLEOTIDE SEQUENCE [LARGE SCALE GENOMIC DNA]</scope>
    <source>
        <strain evidence="2 3">DSM 19436</strain>
    </source>
</reference>
<dbReference type="Proteomes" id="UP000184485">
    <property type="component" value="Unassembled WGS sequence"/>
</dbReference>
<feature type="compositionally biased region" description="Polar residues" evidence="1">
    <location>
        <begin position="62"/>
        <end position="74"/>
    </location>
</feature>
<feature type="region of interest" description="Disordered" evidence="1">
    <location>
        <begin position="37"/>
        <end position="90"/>
    </location>
</feature>
<protein>
    <submittedName>
        <fullName evidence="2">Uncharacterized protein</fullName>
    </submittedName>
</protein>
<proteinExistence type="predicted"/>
<evidence type="ECO:0000313" key="2">
    <source>
        <dbReference type="EMBL" id="SHF08657.1"/>
    </source>
</evidence>
<evidence type="ECO:0000256" key="1">
    <source>
        <dbReference type="SAM" id="MobiDB-lite"/>
    </source>
</evidence>
<sequence>MKLKTSTAVGLSLVLWAGLSYGAHWLWGEPAAYRLPTAAASSSSNGEDLPNCNAEEVRSRLSDQLNAQSSQDLEVQTAAAPRMPSRQGSRTCVATVSGPLAQVEMLFLIQWDKGPPGEWSVELVRQ</sequence>
<name>A0A1M4YSS9_9HYPH</name>